<keyword evidence="1" id="KW-0812">Transmembrane</keyword>
<organism evidence="2 3">
    <name type="scientific">Trifolium medium</name>
    <dbReference type="NCBI Taxonomy" id="97028"/>
    <lineage>
        <taxon>Eukaryota</taxon>
        <taxon>Viridiplantae</taxon>
        <taxon>Streptophyta</taxon>
        <taxon>Embryophyta</taxon>
        <taxon>Tracheophyta</taxon>
        <taxon>Spermatophyta</taxon>
        <taxon>Magnoliopsida</taxon>
        <taxon>eudicotyledons</taxon>
        <taxon>Gunneridae</taxon>
        <taxon>Pentapetalae</taxon>
        <taxon>rosids</taxon>
        <taxon>fabids</taxon>
        <taxon>Fabales</taxon>
        <taxon>Fabaceae</taxon>
        <taxon>Papilionoideae</taxon>
        <taxon>50 kb inversion clade</taxon>
        <taxon>NPAAA clade</taxon>
        <taxon>Hologalegina</taxon>
        <taxon>IRL clade</taxon>
        <taxon>Trifolieae</taxon>
        <taxon>Trifolium</taxon>
    </lineage>
</organism>
<comment type="caution">
    <text evidence="2">The sequence shown here is derived from an EMBL/GenBank/DDBJ whole genome shotgun (WGS) entry which is preliminary data.</text>
</comment>
<dbReference type="AlphaFoldDB" id="A0A392RZ35"/>
<dbReference type="EMBL" id="LXQA010291912">
    <property type="protein sequence ID" value="MCI41402.1"/>
    <property type="molecule type" value="Genomic_DNA"/>
</dbReference>
<keyword evidence="3" id="KW-1185">Reference proteome</keyword>
<feature type="transmembrane region" description="Helical" evidence="1">
    <location>
        <begin position="26"/>
        <end position="47"/>
    </location>
</feature>
<accession>A0A392RZ35</accession>
<feature type="non-terminal residue" evidence="2">
    <location>
        <position position="64"/>
    </location>
</feature>
<reference evidence="2 3" key="1">
    <citation type="journal article" date="2018" name="Front. Plant Sci.">
        <title>Red Clover (Trifolium pratense) and Zigzag Clover (T. medium) - A Picture of Genomic Similarities and Differences.</title>
        <authorList>
            <person name="Dluhosova J."/>
            <person name="Istvanek J."/>
            <person name="Nedelnik J."/>
            <person name="Repkova J."/>
        </authorList>
    </citation>
    <scope>NUCLEOTIDE SEQUENCE [LARGE SCALE GENOMIC DNA]</scope>
    <source>
        <strain evidence="3">cv. 10/8</strain>
        <tissue evidence="2">Leaf</tissue>
    </source>
</reference>
<protein>
    <submittedName>
        <fullName evidence="2">Uncharacterized protein</fullName>
    </submittedName>
</protein>
<evidence type="ECO:0000313" key="3">
    <source>
        <dbReference type="Proteomes" id="UP000265520"/>
    </source>
</evidence>
<evidence type="ECO:0000313" key="2">
    <source>
        <dbReference type="EMBL" id="MCI41402.1"/>
    </source>
</evidence>
<keyword evidence="1" id="KW-1133">Transmembrane helix</keyword>
<dbReference type="Proteomes" id="UP000265520">
    <property type="component" value="Unassembled WGS sequence"/>
</dbReference>
<sequence length="64" mass="6892">MPQLCGTFILSAGVKRLNNVHDVLFVALHVLLLMVVVGSGVFTFNLLATLTLSFNVVVIGHNVE</sequence>
<proteinExistence type="predicted"/>
<keyword evidence="1" id="KW-0472">Membrane</keyword>
<evidence type="ECO:0000256" key="1">
    <source>
        <dbReference type="SAM" id="Phobius"/>
    </source>
</evidence>
<name>A0A392RZ35_9FABA</name>